<keyword evidence="3" id="KW-1003">Cell membrane</keyword>
<name>A0A848L1N7_9ACTN</name>
<protein>
    <submittedName>
        <fullName evidence="9">ABC transporter permease</fullName>
    </submittedName>
</protein>
<accession>A0A848L1N7</accession>
<dbReference type="PANTHER" id="PTHR30465:SF0">
    <property type="entry name" value="OLIGOPEPTIDE TRANSPORT SYSTEM PERMEASE PROTEIN APPB"/>
    <property type="match status" value="1"/>
</dbReference>
<feature type="transmembrane region" description="Helical" evidence="7">
    <location>
        <begin position="248"/>
        <end position="276"/>
    </location>
</feature>
<dbReference type="EMBL" id="JABBNB010000014">
    <property type="protein sequence ID" value="NMO02513.1"/>
    <property type="molecule type" value="Genomic_DNA"/>
</dbReference>
<feature type="domain" description="ABC transmembrane type-1" evidence="8">
    <location>
        <begin position="98"/>
        <end position="317"/>
    </location>
</feature>
<feature type="transmembrane region" description="Helical" evidence="7">
    <location>
        <begin position="12"/>
        <end position="31"/>
    </location>
</feature>
<feature type="transmembrane region" description="Helical" evidence="7">
    <location>
        <begin position="296"/>
        <end position="320"/>
    </location>
</feature>
<reference evidence="9 10" key="1">
    <citation type="submission" date="2020-04" db="EMBL/GenBank/DDBJ databases">
        <title>Gordonia sp. nov. TBRC 11910.</title>
        <authorList>
            <person name="Suriyachadkun C."/>
        </authorList>
    </citation>
    <scope>NUCLEOTIDE SEQUENCE [LARGE SCALE GENOMIC DNA]</scope>
    <source>
        <strain evidence="9 10">TBRC 11910</strain>
    </source>
</reference>
<comment type="subcellular location">
    <subcellularLocation>
        <location evidence="1 7">Cell membrane</location>
        <topology evidence="1 7">Multi-pass membrane protein</topology>
    </subcellularLocation>
</comment>
<evidence type="ECO:0000313" key="10">
    <source>
        <dbReference type="Proteomes" id="UP000550729"/>
    </source>
</evidence>
<comment type="caution">
    <text evidence="9">The sequence shown here is derived from an EMBL/GenBank/DDBJ whole genome shotgun (WGS) entry which is preliminary data.</text>
</comment>
<dbReference type="SUPFAM" id="SSF161098">
    <property type="entry name" value="MetI-like"/>
    <property type="match status" value="1"/>
</dbReference>
<dbReference type="InterPro" id="IPR000515">
    <property type="entry name" value="MetI-like"/>
</dbReference>
<keyword evidence="6 7" id="KW-0472">Membrane</keyword>
<comment type="similarity">
    <text evidence="7">Belongs to the binding-protein-dependent transport system permease family.</text>
</comment>
<evidence type="ECO:0000256" key="5">
    <source>
        <dbReference type="ARBA" id="ARBA00022989"/>
    </source>
</evidence>
<dbReference type="InterPro" id="IPR035906">
    <property type="entry name" value="MetI-like_sf"/>
</dbReference>
<evidence type="ECO:0000256" key="2">
    <source>
        <dbReference type="ARBA" id="ARBA00022448"/>
    </source>
</evidence>
<evidence type="ECO:0000256" key="7">
    <source>
        <dbReference type="RuleBase" id="RU363032"/>
    </source>
</evidence>
<evidence type="ECO:0000256" key="3">
    <source>
        <dbReference type="ARBA" id="ARBA00022475"/>
    </source>
</evidence>
<gene>
    <name evidence="9" type="ORF">HH308_14955</name>
</gene>
<dbReference type="AlphaFoldDB" id="A0A848L1N7"/>
<dbReference type="PANTHER" id="PTHR30465">
    <property type="entry name" value="INNER MEMBRANE ABC TRANSPORTER"/>
    <property type="match status" value="1"/>
</dbReference>
<feature type="transmembrane region" description="Helical" evidence="7">
    <location>
        <begin position="191"/>
        <end position="212"/>
    </location>
</feature>
<dbReference type="CDD" id="cd06261">
    <property type="entry name" value="TM_PBP2"/>
    <property type="match status" value="1"/>
</dbReference>
<evidence type="ECO:0000256" key="4">
    <source>
        <dbReference type="ARBA" id="ARBA00022692"/>
    </source>
</evidence>
<proteinExistence type="inferred from homology"/>
<dbReference type="GO" id="GO:0055085">
    <property type="term" value="P:transmembrane transport"/>
    <property type="evidence" value="ECO:0007669"/>
    <property type="project" value="InterPro"/>
</dbReference>
<dbReference type="Proteomes" id="UP000550729">
    <property type="component" value="Unassembled WGS sequence"/>
</dbReference>
<dbReference type="GO" id="GO:0005886">
    <property type="term" value="C:plasma membrane"/>
    <property type="evidence" value="ECO:0007669"/>
    <property type="project" value="UniProtKB-SubCell"/>
</dbReference>
<keyword evidence="5 7" id="KW-1133">Transmembrane helix</keyword>
<keyword evidence="2 7" id="KW-0813">Transport</keyword>
<evidence type="ECO:0000259" key="8">
    <source>
        <dbReference type="PROSITE" id="PS50928"/>
    </source>
</evidence>
<keyword evidence="4 7" id="KW-0812">Transmembrane</keyword>
<evidence type="ECO:0000313" key="9">
    <source>
        <dbReference type="EMBL" id="NMO02513.1"/>
    </source>
</evidence>
<dbReference type="PROSITE" id="PS50928">
    <property type="entry name" value="ABC_TM1"/>
    <property type="match status" value="1"/>
</dbReference>
<evidence type="ECO:0000256" key="1">
    <source>
        <dbReference type="ARBA" id="ARBA00004651"/>
    </source>
</evidence>
<feature type="transmembrane region" description="Helical" evidence="7">
    <location>
        <begin position="104"/>
        <end position="125"/>
    </location>
</feature>
<evidence type="ECO:0000256" key="6">
    <source>
        <dbReference type="ARBA" id="ARBA00023136"/>
    </source>
</evidence>
<organism evidence="9 10">
    <name type="scientific">Gordonia asplenii</name>
    <dbReference type="NCBI Taxonomy" id="2725283"/>
    <lineage>
        <taxon>Bacteria</taxon>
        <taxon>Bacillati</taxon>
        <taxon>Actinomycetota</taxon>
        <taxon>Actinomycetes</taxon>
        <taxon>Mycobacteriales</taxon>
        <taxon>Gordoniaceae</taxon>
        <taxon>Gordonia</taxon>
    </lineage>
</organism>
<dbReference type="RefSeq" id="WP_170195012.1">
    <property type="nucleotide sequence ID" value="NZ_JABBNB010000014.1"/>
</dbReference>
<feature type="transmembrane region" description="Helical" evidence="7">
    <location>
        <begin position="137"/>
        <end position="161"/>
    </location>
</feature>
<dbReference type="Gene3D" id="1.10.3720.10">
    <property type="entry name" value="MetI-like"/>
    <property type="match status" value="1"/>
</dbReference>
<keyword evidence="10" id="KW-1185">Reference proteome</keyword>
<dbReference type="Pfam" id="PF00528">
    <property type="entry name" value="BPD_transp_1"/>
    <property type="match status" value="1"/>
</dbReference>
<sequence>MIAYVAKRVASWAALVFIATNLAFFLASAFLDPRSNYAARRPPLPESVVDTTLNSYNLNDKTPILERWWNWLSGILFHWNWGTTPVGVSVNEQVSFRIWSSVQLVAGATVIATVLGIGLGVYTALRQYKLADRAWQLVSIVMINIPVAVAGLAVVLIGIAINQGTGDTVFFVSGASSIDVHGFWPVLTDRVAHLILPTVTLVVVQYAGLHFLQRTLLLDTINADFVRTARAKGLTRTKAVRRHALRTAIIPVAVGVAFAVPAVFTGAVITETIFGWEGMGRYFVTSIGTNDVHGAVAVAAFGAFATAVGAILADVVVVYLDPRVRIARGGAA</sequence>